<dbReference type="EMBL" id="AYLO01000112">
    <property type="protein sequence ID" value="ESS70624.1"/>
    <property type="molecule type" value="Genomic_DNA"/>
</dbReference>
<evidence type="ECO:0000313" key="2">
    <source>
        <dbReference type="EMBL" id="ESS70624.1"/>
    </source>
</evidence>
<evidence type="ECO:0000259" key="1">
    <source>
        <dbReference type="Pfam" id="PF00656"/>
    </source>
</evidence>
<dbReference type="eggNOG" id="COG0790">
    <property type="taxonomic scope" value="Bacteria"/>
</dbReference>
<feature type="domain" description="Peptidase C14 caspase" evidence="1">
    <location>
        <begin position="342"/>
        <end position="564"/>
    </location>
</feature>
<dbReference type="Proteomes" id="UP000017842">
    <property type="component" value="Unassembled WGS sequence"/>
</dbReference>
<dbReference type="GO" id="GO:0004197">
    <property type="term" value="F:cysteine-type endopeptidase activity"/>
    <property type="evidence" value="ECO:0007669"/>
    <property type="project" value="InterPro"/>
</dbReference>
<dbReference type="InterPro" id="IPR052039">
    <property type="entry name" value="Caspase-related_regulators"/>
</dbReference>
<dbReference type="eggNOG" id="COG4372">
    <property type="taxonomic scope" value="Bacteria"/>
</dbReference>
<keyword evidence="3" id="KW-1185">Reference proteome</keyword>
<gene>
    <name evidence="2" type="ORF">MGMO_120c00110</name>
</gene>
<dbReference type="InterPro" id="IPR011600">
    <property type="entry name" value="Pept_C14_caspase"/>
</dbReference>
<dbReference type="PANTHER" id="PTHR22576">
    <property type="entry name" value="MUCOSA ASSOCIATED LYMPHOID TISSUE LYMPHOMA TRANSLOCATION PROTEIN 1/PARACASPASE"/>
    <property type="match status" value="1"/>
</dbReference>
<comment type="caution">
    <text evidence="2">The sequence shown here is derived from an EMBL/GenBank/DDBJ whole genome shotgun (WGS) entry which is preliminary data.</text>
</comment>
<dbReference type="InterPro" id="IPR006597">
    <property type="entry name" value="Sel1-like"/>
</dbReference>
<dbReference type="AlphaFoldDB" id="V5BRZ8"/>
<dbReference type="STRING" id="1116472.MGMO_120c00110"/>
<dbReference type="Pfam" id="PF08238">
    <property type="entry name" value="Sel1"/>
    <property type="match status" value="3"/>
</dbReference>
<dbReference type="SUPFAM" id="SSF81901">
    <property type="entry name" value="HCP-like"/>
    <property type="match status" value="1"/>
</dbReference>
<proteinExistence type="predicted"/>
<dbReference type="GO" id="GO:0006508">
    <property type="term" value="P:proteolysis"/>
    <property type="evidence" value="ECO:0007669"/>
    <property type="project" value="InterPro"/>
</dbReference>
<dbReference type="PANTHER" id="PTHR22576:SF37">
    <property type="entry name" value="MUCOSA-ASSOCIATED LYMPHOID TISSUE LYMPHOMA TRANSLOCATION PROTEIN 1"/>
    <property type="match status" value="1"/>
</dbReference>
<dbReference type="PROSITE" id="PS51257">
    <property type="entry name" value="PROKAR_LIPOPROTEIN"/>
    <property type="match status" value="1"/>
</dbReference>
<dbReference type="Gene3D" id="1.25.40.10">
    <property type="entry name" value="Tetratricopeptide repeat domain"/>
    <property type="match status" value="1"/>
</dbReference>
<name>V5BRZ8_9GAMM</name>
<evidence type="ECO:0000313" key="3">
    <source>
        <dbReference type="Proteomes" id="UP000017842"/>
    </source>
</evidence>
<dbReference type="Pfam" id="PF00656">
    <property type="entry name" value="Peptidase_C14"/>
    <property type="match status" value="1"/>
</dbReference>
<reference evidence="2 3" key="1">
    <citation type="journal article" date="2013" name="Genome Announc.">
        <title>Draft Genome Sequence of the Methanotrophic Gammaproteobacterium Methyloglobulus morosus DSM 22980 Strain KoM1.</title>
        <authorList>
            <person name="Poehlein A."/>
            <person name="Deutzmann J.S."/>
            <person name="Daniel R."/>
            <person name="Simeonova D.D."/>
        </authorList>
    </citation>
    <scope>NUCLEOTIDE SEQUENCE [LARGE SCALE GENOMIC DNA]</scope>
    <source>
        <strain evidence="2 3">KoM1</strain>
    </source>
</reference>
<dbReference type="PATRIC" id="fig|1116472.3.peg.3124"/>
<dbReference type="InterPro" id="IPR011990">
    <property type="entry name" value="TPR-like_helical_dom_sf"/>
</dbReference>
<organism evidence="2 3">
    <name type="scientific">Methyloglobulus morosus KoM1</name>
    <dbReference type="NCBI Taxonomy" id="1116472"/>
    <lineage>
        <taxon>Bacteria</taxon>
        <taxon>Pseudomonadati</taxon>
        <taxon>Pseudomonadota</taxon>
        <taxon>Gammaproteobacteria</taxon>
        <taxon>Methylococcales</taxon>
        <taxon>Methylococcaceae</taxon>
        <taxon>Methyloglobulus</taxon>
    </lineage>
</organism>
<dbReference type="SUPFAM" id="SSF52129">
    <property type="entry name" value="Caspase-like"/>
    <property type="match status" value="1"/>
</dbReference>
<dbReference type="InterPro" id="IPR029030">
    <property type="entry name" value="Caspase-like_dom_sf"/>
</dbReference>
<dbReference type="SMART" id="SM00671">
    <property type="entry name" value="SEL1"/>
    <property type="match status" value="2"/>
</dbReference>
<dbReference type="eggNOG" id="COG4249">
    <property type="taxonomic scope" value="Bacteria"/>
</dbReference>
<sequence>MMPSQKSTCAKYRAMKINYASYLLITCFIFLGCVNDPAEYQRRAGEIEQVRNLSDADKFFIVDCLLPGQIRKLGREAIYMTARIPIKTSALDCEEQGGEYVAYNQANKATALQYWLPAAQEGNAEAQVYVGEIFAKGQDTPPDYKSAAEWYRKAAAQGNSRARINLGYLYEKGLGVEKNLAAATELYKKASGFDKENLDYIATLSTTSDSTASPAVTGSHKPVIEIIDPPVSMVRGVPIVKIRSAVKERDIIGRVTDPSGITSLTINDAQNALDAQGKFKSSISIKGDKTPISIVAINKEGGRQNLEFMLAIDDFLNSEPVEAALPLNVINPWKDLEFGNYYALIIGNSDYEKLPDLDTPDEDARAVDSILKSKYGFTTQLLINANRYQLLSALNELRTKLTENDNLLIYYAGHGELDKTNERGQWLPIDAEINNTANWVSNIDVTDILNTMNAKHIIVVADSCYSGAMTRTAIPRIEADLSQKQKLETVKVMIKTKSRTSLTSGGEEQVMDGGGGGHSIFAKAVIDALQNNQGLLEAQQLFDTVSDIVIPVARANSITQTPEYAPIKNAGHDGGEFLFIAI</sequence>
<accession>V5BRZ8</accession>
<dbReference type="Gene3D" id="3.40.50.1460">
    <property type="match status" value="1"/>
</dbReference>
<protein>
    <submittedName>
        <fullName evidence="2">Putative cysteine peptidase</fullName>
    </submittedName>
</protein>